<dbReference type="GO" id="GO:0001216">
    <property type="term" value="F:DNA-binding transcription activator activity"/>
    <property type="evidence" value="ECO:0007669"/>
    <property type="project" value="InterPro"/>
</dbReference>
<dbReference type="InterPro" id="IPR007634">
    <property type="entry name" value="RNA_pol_sigma_54_DNA-bd"/>
</dbReference>
<dbReference type="InterPro" id="IPR000394">
    <property type="entry name" value="RNA_pol_sigma_54"/>
</dbReference>
<keyword evidence="2" id="KW-0240">DNA-directed RNA polymerase</keyword>
<dbReference type="GO" id="GO:0016779">
    <property type="term" value="F:nucleotidyltransferase activity"/>
    <property type="evidence" value="ECO:0007669"/>
    <property type="project" value="UniProtKB-KW"/>
</dbReference>
<keyword evidence="4" id="KW-0548">Nucleotidyltransferase</keyword>
<evidence type="ECO:0000256" key="5">
    <source>
        <dbReference type="ARBA" id="ARBA00023015"/>
    </source>
</evidence>
<keyword evidence="7" id="KW-0238">DNA-binding</keyword>
<accession>X1M1J7</accession>
<dbReference type="GO" id="GO:0003677">
    <property type="term" value="F:DNA binding"/>
    <property type="evidence" value="ECO:0007669"/>
    <property type="project" value="UniProtKB-KW"/>
</dbReference>
<sequence length="275" mass="32138">GAKDTQFDPMDNVPASGDKLYDILMKQAKVAFDDQNLEIAELVISNIEEDGYLATIPEEIAGDEYDISDVINVIQKIQLFEPVGCAWRDVKEPLLIQLKHSGHGENSIEYILVRDHLKDLKSMNPKSIINKLNIDEKRFTKAKENIMQLDPKPGWRYSSTPLRYVNPDFIIRWRDNTLCANLNQESPLRIRIRKQYLEIMKNRRNVPKEELNFVRKKIQSARNLIMAIEQRRKTLNRIINSILEYQHEFFEKGYNYLKPITMTEFAKQLSVNPST</sequence>
<dbReference type="Pfam" id="PF04963">
    <property type="entry name" value="Sigma54_CBD"/>
    <property type="match status" value="1"/>
</dbReference>
<evidence type="ECO:0000259" key="10">
    <source>
        <dbReference type="Pfam" id="PF04552"/>
    </source>
</evidence>
<evidence type="ECO:0000256" key="6">
    <source>
        <dbReference type="ARBA" id="ARBA00023082"/>
    </source>
</evidence>
<dbReference type="Gene3D" id="1.10.10.1330">
    <property type="entry name" value="RNA polymerase sigma-54 factor, core-binding domain"/>
    <property type="match status" value="1"/>
</dbReference>
<protein>
    <submittedName>
        <fullName evidence="12">Uncharacterized protein</fullName>
    </submittedName>
</protein>
<keyword evidence="9" id="KW-0175">Coiled coil</keyword>
<evidence type="ECO:0000313" key="12">
    <source>
        <dbReference type="EMBL" id="GAI25233.1"/>
    </source>
</evidence>
<feature type="non-terminal residue" evidence="12">
    <location>
        <position position="275"/>
    </location>
</feature>
<name>X1M1J7_9ZZZZ</name>
<dbReference type="Pfam" id="PF04552">
    <property type="entry name" value="Sigma54_DBD"/>
    <property type="match status" value="1"/>
</dbReference>
<dbReference type="AlphaFoldDB" id="X1M1J7"/>
<keyword evidence="6" id="KW-0731">Sigma factor</keyword>
<evidence type="ECO:0000256" key="4">
    <source>
        <dbReference type="ARBA" id="ARBA00022695"/>
    </source>
</evidence>
<keyword evidence="3" id="KW-0808">Transferase</keyword>
<feature type="non-terminal residue" evidence="12">
    <location>
        <position position="1"/>
    </location>
</feature>
<keyword evidence="8" id="KW-0804">Transcription</keyword>
<dbReference type="EMBL" id="BARV01020252">
    <property type="protein sequence ID" value="GAI25233.1"/>
    <property type="molecule type" value="Genomic_DNA"/>
</dbReference>
<dbReference type="PANTHER" id="PTHR32248:SF4">
    <property type="entry name" value="RNA POLYMERASE SIGMA-54 FACTOR"/>
    <property type="match status" value="1"/>
</dbReference>
<dbReference type="InterPro" id="IPR007046">
    <property type="entry name" value="RNA_pol_sigma_54_core-bd"/>
</dbReference>
<evidence type="ECO:0000256" key="3">
    <source>
        <dbReference type="ARBA" id="ARBA00022679"/>
    </source>
</evidence>
<feature type="domain" description="RNA polymerase sigma factor 54 core-binding" evidence="11">
    <location>
        <begin position="11"/>
        <end position="196"/>
    </location>
</feature>
<dbReference type="GO" id="GO:0016987">
    <property type="term" value="F:sigma factor activity"/>
    <property type="evidence" value="ECO:0007669"/>
    <property type="project" value="UniProtKB-KW"/>
</dbReference>
<evidence type="ECO:0000256" key="8">
    <source>
        <dbReference type="ARBA" id="ARBA00023163"/>
    </source>
</evidence>
<dbReference type="PROSITE" id="PS50044">
    <property type="entry name" value="SIGMA54_3"/>
    <property type="match status" value="1"/>
</dbReference>
<evidence type="ECO:0000256" key="1">
    <source>
        <dbReference type="ARBA" id="ARBA00008798"/>
    </source>
</evidence>
<dbReference type="PANTHER" id="PTHR32248">
    <property type="entry name" value="RNA POLYMERASE SIGMA-54 FACTOR"/>
    <property type="match status" value="1"/>
</dbReference>
<evidence type="ECO:0000256" key="2">
    <source>
        <dbReference type="ARBA" id="ARBA00022478"/>
    </source>
</evidence>
<proteinExistence type="inferred from homology"/>
<dbReference type="GO" id="GO:0006352">
    <property type="term" value="P:DNA-templated transcription initiation"/>
    <property type="evidence" value="ECO:0007669"/>
    <property type="project" value="InterPro"/>
</dbReference>
<feature type="coiled-coil region" evidence="9">
    <location>
        <begin position="211"/>
        <end position="238"/>
    </location>
</feature>
<evidence type="ECO:0000256" key="9">
    <source>
        <dbReference type="SAM" id="Coils"/>
    </source>
</evidence>
<dbReference type="GO" id="GO:0000428">
    <property type="term" value="C:DNA-directed RNA polymerase complex"/>
    <property type="evidence" value="ECO:0007669"/>
    <property type="project" value="UniProtKB-KW"/>
</dbReference>
<gene>
    <name evidence="12" type="ORF">S06H3_33848</name>
</gene>
<feature type="domain" description="RNA polymerase sigma factor 54 DNA-binding" evidence="10">
    <location>
        <begin position="213"/>
        <end position="275"/>
    </location>
</feature>
<evidence type="ECO:0000259" key="11">
    <source>
        <dbReference type="Pfam" id="PF04963"/>
    </source>
</evidence>
<dbReference type="InterPro" id="IPR038709">
    <property type="entry name" value="RpoN_core-bd_sf"/>
</dbReference>
<comment type="similarity">
    <text evidence="1">Belongs to the sigma-54 factor family.</text>
</comment>
<evidence type="ECO:0000256" key="7">
    <source>
        <dbReference type="ARBA" id="ARBA00023125"/>
    </source>
</evidence>
<keyword evidence="5" id="KW-0805">Transcription regulation</keyword>
<comment type="caution">
    <text evidence="12">The sequence shown here is derived from an EMBL/GenBank/DDBJ whole genome shotgun (WGS) entry which is preliminary data.</text>
</comment>
<organism evidence="12">
    <name type="scientific">marine sediment metagenome</name>
    <dbReference type="NCBI Taxonomy" id="412755"/>
    <lineage>
        <taxon>unclassified sequences</taxon>
        <taxon>metagenomes</taxon>
        <taxon>ecological metagenomes</taxon>
    </lineage>
</organism>
<reference evidence="12" key="1">
    <citation type="journal article" date="2014" name="Front. Microbiol.">
        <title>High frequency of phylogenetically diverse reductive dehalogenase-homologous genes in deep subseafloor sedimentary metagenomes.</title>
        <authorList>
            <person name="Kawai M."/>
            <person name="Futagami T."/>
            <person name="Toyoda A."/>
            <person name="Takaki Y."/>
            <person name="Nishi S."/>
            <person name="Hori S."/>
            <person name="Arai W."/>
            <person name="Tsubouchi T."/>
            <person name="Morono Y."/>
            <person name="Uchiyama I."/>
            <person name="Ito T."/>
            <person name="Fujiyama A."/>
            <person name="Inagaki F."/>
            <person name="Takami H."/>
        </authorList>
    </citation>
    <scope>NUCLEOTIDE SEQUENCE</scope>
    <source>
        <strain evidence="12">Expedition CK06-06</strain>
    </source>
</reference>